<dbReference type="EMBL" id="QJSW01000002">
    <property type="protein sequence ID" value="PYE51691.1"/>
    <property type="molecule type" value="Genomic_DNA"/>
</dbReference>
<evidence type="ECO:0000313" key="2">
    <source>
        <dbReference type="EMBL" id="PYE51691.1"/>
    </source>
</evidence>
<dbReference type="Proteomes" id="UP000247790">
    <property type="component" value="Unassembled WGS sequence"/>
</dbReference>
<keyword evidence="1" id="KW-1133">Transmembrane helix</keyword>
<evidence type="ECO:0000256" key="1">
    <source>
        <dbReference type="SAM" id="Phobius"/>
    </source>
</evidence>
<feature type="transmembrane region" description="Helical" evidence="1">
    <location>
        <begin position="18"/>
        <end position="35"/>
    </location>
</feature>
<dbReference type="AlphaFoldDB" id="A0A2V4VPB5"/>
<protein>
    <submittedName>
        <fullName evidence="2">Uncharacterized protein</fullName>
    </submittedName>
</protein>
<sequence>MMVHIHHNTTTNNLNSCYLAMRLFVVLFVTSISFGKKRGWPAEGWNR</sequence>
<proteinExistence type="predicted"/>
<comment type="caution">
    <text evidence="2">The sequence shown here is derived from an EMBL/GenBank/DDBJ whole genome shotgun (WGS) entry which is preliminary data.</text>
</comment>
<keyword evidence="1" id="KW-0472">Membrane</keyword>
<name>A0A2V4VPB5_PAEBA</name>
<evidence type="ECO:0000313" key="3">
    <source>
        <dbReference type="Proteomes" id="UP000247790"/>
    </source>
</evidence>
<accession>A0A2V4VPB5</accession>
<gene>
    <name evidence="2" type="ORF">DFQ00_102487</name>
</gene>
<organism evidence="2 3">
    <name type="scientific">Paenibacillus barcinonensis</name>
    <dbReference type="NCBI Taxonomy" id="198119"/>
    <lineage>
        <taxon>Bacteria</taxon>
        <taxon>Bacillati</taxon>
        <taxon>Bacillota</taxon>
        <taxon>Bacilli</taxon>
        <taxon>Bacillales</taxon>
        <taxon>Paenibacillaceae</taxon>
        <taxon>Paenibacillus</taxon>
    </lineage>
</organism>
<reference evidence="2 3" key="1">
    <citation type="submission" date="2018-06" db="EMBL/GenBank/DDBJ databases">
        <title>Genomic Encyclopedia of Type Strains, Phase III (KMG-III): the genomes of soil and plant-associated and newly described type strains.</title>
        <authorList>
            <person name="Whitman W."/>
        </authorList>
    </citation>
    <scope>NUCLEOTIDE SEQUENCE [LARGE SCALE GENOMIC DNA]</scope>
    <source>
        <strain evidence="2 3">CECT 7022</strain>
    </source>
</reference>
<keyword evidence="1" id="KW-0812">Transmembrane</keyword>